<feature type="compositionally biased region" description="Polar residues" evidence="1">
    <location>
        <begin position="1"/>
        <end position="12"/>
    </location>
</feature>
<name>A0ABW3V9W9_9HYPH</name>
<dbReference type="InterPro" id="IPR009325">
    <property type="entry name" value="DUF983"/>
</dbReference>
<dbReference type="EMBL" id="JBHTMA010000040">
    <property type="protein sequence ID" value="MFD1229417.1"/>
    <property type="molecule type" value="Genomic_DNA"/>
</dbReference>
<keyword evidence="2" id="KW-1133">Transmembrane helix</keyword>
<accession>A0ABW3V9W9</accession>
<organism evidence="3 4">
    <name type="scientific">Pseudochrobactrum kiredjianiae</name>
    <dbReference type="NCBI Taxonomy" id="386305"/>
    <lineage>
        <taxon>Bacteria</taxon>
        <taxon>Pseudomonadati</taxon>
        <taxon>Pseudomonadota</taxon>
        <taxon>Alphaproteobacteria</taxon>
        <taxon>Hyphomicrobiales</taxon>
        <taxon>Brucellaceae</taxon>
        <taxon>Pseudochrobactrum</taxon>
    </lineage>
</organism>
<feature type="region of interest" description="Disordered" evidence="1">
    <location>
        <begin position="1"/>
        <end position="26"/>
    </location>
</feature>
<reference evidence="4" key="1">
    <citation type="journal article" date="2019" name="Int. J. Syst. Evol. Microbiol.">
        <title>The Global Catalogue of Microorganisms (GCM) 10K type strain sequencing project: providing services to taxonomists for standard genome sequencing and annotation.</title>
        <authorList>
            <consortium name="The Broad Institute Genomics Platform"/>
            <consortium name="The Broad Institute Genome Sequencing Center for Infectious Disease"/>
            <person name="Wu L."/>
            <person name="Ma J."/>
        </authorList>
    </citation>
    <scope>NUCLEOTIDE SEQUENCE [LARGE SCALE GENOMIC DNA]</scope>
    <source>
        <strain evidence="4">CCUG 49584</strain>
    </source>
</reference>
<dbReference type="NCBIfam" id="NF004633">
    <property type="entry name" value="PRK05978.1"/>
    <property type="match status" value="1"/>
</dbReference>
<evidence type="ECO:0000313" key="4">
    <source>
        <dbReference type="Proteomes" id="UP001597263"/>
    </source>
</evidence>
<dbReference type="RefSeq" id="WP_289387158.1">
    <property type="nucleotide sequence ID" value="NZ_JAUCBM010000004.1"/>
</dbReference>
<proteinExistence type="predicted"/>
<keyword evidence="2" id="KW-0472">Membrane</keyword>
<evidence type="ECO:0000256" key="2">
    <source>
        <dbReference type="SAM" id="Phobius"/>
    </source>
</evidence>
<sequence>MSSDQTISQTEPQIFGGDTKKSTRVPRPLGQAMQRGFLCRCPNCNDGKLFRTFLRPVANCSVCDEDFTPQRADDLPAYLTVLIVGHVVIALFMMVETMGGLSLWGHLAIWGPVTILMSLALLQPIKGATIGLQWALYMHGFDKESQQEYI</sequence>
<protein>
    <submittedName>
        <fullName evidence="3">DUF983 domain-containing protein</fullName>
    </submittedName>
</protein>
<gene>
    <name evidence="3" type="ORF">ACFQ35_19935</name>
</gene>
<dbReference type="Pfam" id="PF06170">
    <property type="entry name" value="DUF983"/>
    <property type="match status" value="1"/>
</dbReference>
<feature type="transmembrane region" description="Helical" evidence="2">
    <location>
        <begin position="75"/>
        <end position="95"/>
    </location>
</feature>
<feature type="transmembrane region" description="Helical" evidence="2">
    <location>
        <begin position="101"/>
        <end position="122"/>
    </location>
</feature>
<evidence type="ECO:0000313" key="3">
    <source>
        <dbReference type="EMBL" id="MFD1229417.1"/>
    </source>
</evidence>
<keyword evidence="4" id="KW-1185">Reference proteome</keyword>
<keyword evidence="2" id="KW-0812">Transmembrane</keyword>
<dbReference type="Proteomes" id="UP001597263">
    <property type="component" value="Unassembled WGS sequence"/>
</dbReference>
<comment type="caution">
    <text evidence="3">The sequence shown here is derived from an EMBL/GenBank/DDBJ whole genome shotgun (WGS) entry which is preliminary data.</text>
</comment>
<evidence type="ECO:0000256" key="1">
    <source>
        <dbReference type="SAM" id="MobiDB-lite"/>
    </source>
</evidence>